<dbReference type="AlphaFoldDB" id="A0A0L6UDT2"/>
<accession>A0A0L6UDT2</accession>
<dbReference type="Gene3D" id="3.30.420.10">
    <property type="entry name" value="Ribonuclease H-like superfamily/Ribonuclease H"/>
    <property type="match status" value="1"/>
</dbReference>
<evidence type="ECO:0000313" key="2">
    <source>
        <dbReference type="Proteomes" id="UP000037035"/>
    </source>
</evidence>
<name>A0A0L6UDT2_9BASI</name>
<protein>
    <recommendedName>
        <fullName evidence="3">Tc1-like transposase DDE domain-containing protein</fullName>
    </recommendedName>
</protein>
<gene>
    <name evidence="1" type="ORF">VP01_7052g1</name>
</gene>
<dbReference type="VEuPathDB" id="FungiDB:VP01_7052g1"/>
<proteinExistence type="predicted"/>
<dbReference type="EMBL" id="LAVV01012442">
    <property type="protein sequence ID" value="KNZ46681.1"/>
    <property type="molecule type" value="Genomic_DNA"/>
</dbReference>
<dbReference type="InterPro" id="IPR036397">
    <property type="entry name" value="RNaseH_sf"/>
</dbReference>
<sequence length="158" mass="18100">MSERTGRLSLPFHTSGMRLLSFKSNTTISGFNSDAHLSHGYSISGKLIYFIFQYDLENKCKRKPNQAFGAMLEGGTIYFELLCKDGKKKTGMTSIDICNFLVHLQDQCPAKSIIIMDNTRIHGVDDFQRVKYYSLFLNPIELTFNIIKTENKHKEMKS</sequence>
<keyword evidence="2" id="KW-1185">Reference proteome</keyword>
<dbReference type="Proteomes" id="UP000037035">
    <property type="component" value="Unassembled WGS sequence"/>
</dbReference>
<evidence type="ECO:0008006" key="3">
    <source>
        <dbReference type="Google" id="ProtNLM"/>
    </source>
</evidence>
<reference evidence="1 2" key="1">
    <citation type="submission" date="2015-08" db="EMBL/GenBank/DDBJ databases">
        <title>Next Generation Sequencing and Analysis of the Genome of Puccinia sorghi L Schw, the Causal Agent of Maize Common Rust.</title>
        <authorList>
            <person name="Rochi L."/>
            <person name="Burguener G."/>
            <person name="Darino M."/>
            <person name="Turjanski A."/>
            <person name="Kreff E."/>
            <person name="Dieguez M.J."/>
            <person name="Sacco F."/>
        </authorList>
    </citation>
    <scope>NUCLEOTIDE SEQUENCE [LARGE SCALE GENOMIC DNA]</scope>
    <source>
        <strain evidence="1 2">RO10H11247</strain>
    </source>
</reference>
<comment type="caution">
    <text evidence="1">The sequence shown here is derived from an EMBL/GenBank/DDBJ whole genome shotgun (WGS) entry which is preliminary data.</text>
</comment>
<evidence type="ECO:0000313" key="1">
    <source>
        <dbReference type="EMBL" id="KNZ46681.1"/>
    </source>
</evidence>
<dbReference type="GO" id="GO:0003676">
    <property type="term" value="F:nucleic acid binding"/>
    <property type="evidence" value="ECO:0007669"/>
    <property type="project" value="InterPro"/>
</dbReference>
<organism evidence="1 2">
    <name type="scientific">Puccinia sorghi</name>
    <dbReference type="NCBI Taxonomy" id="27349"/>
    <lineage>
        <taxon>Eukaryota</taxon>
        <taxon>Fungi</taxon>
        <taxon>Dikarya</taxon>
        <taxon>Basidiomycota</taxon>
        <taxon>Pucciniomycotina</taxon>
        <taxon>Pucciniomycetes</taxon>
        <taxon>Pucciniales</taxon>
        <taxon>Pucciniaceae</taxon>
        <taxon>Puccinia</taxon>
    </lineage>
</organism>